<dbReference type="Gene3D" id="1.20.1250.20">
    <property type="entry name" value="MFS general substrate transporter like domains"/>
    <property type="match status" value="2"/>
</dbReference>
<dbReference type="CDD" id="cd17341">
    <property type="entry name" value="MFS_NRT2_like"/>
    <property type="match status" value="1"/>
</dbReference>
<dbReference type="InterPro" id="IPR044772">
    <property type="entry name" value="NO3_transporter"/>
</dbReference>
<keyword evidence="3 8" id="KW-0812">Transmembrane</keyword>
<keyword evidence="5" id="KW-0534">Nitrate assimilation</keyword>
<evidence type="ECO:0000256" key="1">
    <source>
        <dbReference type="ARBA" id="ARBA00004141"/>
    </source>
</evidence>
<keyword evidence="6 8" id="KW-0472">Membrane</keyword>
<dbReference type="Pfam" id="PF07690">
    <property type="entry name" value="MFS_1"/>
    <property type="match status" value="1"/>
</dbReference>
<dbReference type="GO" id="GO:0016020">
    <property type="term" value="C:membrane"/>
    <property type="evidence" value="ECO:0007669"/>
    <property type="project" value="UniProtKB-SubCell"/>
</dbReference>
<evidence type="ECO:0000313" key="10">
    <source>
        <dbReference type="EMBL" id="CAE0406364.1"/>
    </source>
</evidence>
<dbReference type="AlphaFoldDB" id="A0A7S3KZM7"/>
<accession>A0A7S3KZM7</accession>
<keyword evidence="4 8" id="KW-1133">Transmembrane helix</keyword>
<feature type="transmembrane region" description="Helical" evidence="8">
    <location>
        <begin position="715"/>
        <end position="736"/>
    </location>
</feature>
<feature type="transmembrane region" description="Helical" evidence="8">
    <location>
        <begin position="686"/>
        <end position="709"/>
    </location>
</feature>
<feature type="transmembrane region" description="Helical" evidence="8">
    <location>
        <begin position="627"/>
        <end position="648"/>
    </location>
</feature>
<evidence type="ECO:0000256" key="6">
    <source>
        <dbReference type="ARBA" id="ARBA00023136"/>
    </source>
</evidence>
<name>A0A7S3KZM7_9STRA</name>
<feature type="region of interest" description="Disordered" evidence="7">
    <location>
        <begin position="70"/>
        <end position="197"/>
    </location>
</feature>
<evidence type="ECO:0000256" key="8">
    <source>
        <dbReference type="SAM" id="Phobius"/>
    </source>
</evidence>
<comment type="similarity">
    <text evidence="2">Belongs to the major facilitator superfamily. Nitrate/nitrite porter (TC 2.A.1.8) family.</text>
</comment>
<evidence type="ECO:0000256" key="7">
    <source>
        <dbReference type="SAM" id="MobiDB-lite"/>
    </source>
</evidence>
<dbReference type="InterPro" id="IPR011701">
    <property type="entry name" value="MFS"/>
</dbReference>
<sequence>MDASSQLVVAMEEQTELHEESPASSPPLFVLEKQVPQHESCSIAENSSATTSTCMVRLFPHVQPSEAFRAAATADEEEQDDPTTSSCPDLSDDDDDHDDHDLEGVGSKNRKNHHDKNNNNNNHSLNTTTTSSTAMTTTATTKDDVDSDEPENDDEWEAMPPAAGPTPACVVLDPQQESSSPPLPPSEGALDQSSLRLKNREVHFGTVQVREYSRTIGDNPFCSKGAPIALDWDYHQGDPVSLDWHELDRFSGRRRKTSARRLLLDPLQRRMLLWRWGFEIAEIDAAVKRNEQEKRRQSINQLFLPWFVLQEFVVTQQSALRKSCGCHRYSTNNSTTSDDFASELSYQEEKVRQLHQRQFSAVDAEHGGLPPWRQHQHHGQVRRRLSFRKQSSLSLPNDSSSQLSDGGADSTDHNLNNNSDHDSVASARSVATAKVEYKIRTDPRQHDKATEIILCSYERPHMRAFHGSWFGFFIGFIMWFAITPLLGEVQATLGLTKSEIWTSSLAGTSMTVFARAIMGPLCDVYGARKCMAAIVLISAIPCGLTGLVQTARGLSVVRAFIGIAGSAFVPCQYWTSRMFAREVAGTANALVAGWGNLGGGVAQLLMGSALFPLFQLIFQGQDNADELAWRSVFVVPALIAFMATYVYIYQCDDSPKGDFAELVRQQQIEMVSPFWSLGMAIQNRNVILLLLQYACCFGVEITMTNATALYMRDKFGLETAAAAAVASVFGIMNLFARGLGGYGSDQLNSRFGTNGRVVWQGFTLFMEGASVIAFSFVDTLVGAVILLIFLSFWVQCAEGATYGIVPYVNRRFTGAVVGWIGAGGTLGGVLFSIAFRELSYRKAFMTMGVAAAGSAFLSFFMNMKSLAAIYQEKMKAEHIKNNNNFTFHDDAPFSR</sequence>
<comment type="subcellular location">
    <subcellularLocation>
        <location evidence="1">Membrane</location>
        <topology evidence="1">Multi-pass membrane protein</topology>
    </subcellularLocation>
</comment>
<gene>
    <name evidence="10" type="ORF">ACOF00016_LOCUS4247</name>
</gene>
<proteinExistence type="inferred from homology"/>
<organism evidence="10">
    <name type="scientific">Amphora coffeiformis</name>
    <dbReference type="NCBI Taxonomy" id="265554"/>
    <lineage>
        <taxon>Eukaryota</taxon>
        <taxon>Sar</taxon>
        <taxon>Stramenopiles</taxon>
        <taxon>Ochrophyta</taxon>
        <taxon>Bacillariophyta</taxon>
        <taxon>Bacillariophyceae</taxon>
        <taxon>Bacillariophycidae</taxon>
        <taxon>Thalassiophysales</taxon>
        <taxon>Catenulaceae</taxon>
        <taxon>Amphora</taxon>
    </lineage>
</organism>
<feature type="transmembrane region" description="Helical" evidence="8">
    <location>
        <begin position="555"/>
        <end position="575"/>
    </location>
</feature>
<dbReference type="PROSITE" id="PS50850">
    <property type="entry name" value="MFS"/>
    <property type="match status" value="1"/>
</dbReference>
<feature type="transmembrane region" description="Helical" evidence="8">
    <location>
        <begin position="847"/>
        <end position="870"/>
    </location>
</feature>
<evidence type="ECO:0000256" key="5">
    <source>
        <dbReference type="ARBA" id="ARBA00023063"/>
    </source>
</evidence>
<dbReference type="GO" id="GO:0015112">
    <property type="term" value="F:nitrate transmembrane transporter activity"/>
    <property type="evidence" value="ECO:0007669"/>
    <property type="project" value="InterPro"/>
</dbReference>
<feature type="transmembrane region" description="Helical" evidence="8">
    <location>
        <begin position="783"/>
        <end position="805"/>
    </location>
</feature>
<feature type="transmembrane region" description="Helical" evidence="8">
    <location>
        <begin position="587"/>
        <end position="607"/>
    </location>
</feature>
<evidence type="ECO:0000256" key="4">
    <source>
        <dbReference type="ARBA" id="ARBA00022989"/>
    </source>
</evidence>
<feature type="region of interest" description="Disordered" evidence="7">
    <location>
        <begin position="392"/>
        <end position="427"/>
    </location>
</feature>
<feature type="transmembrane region" description="Helical" evidence="8">
    <location>
        <begin position="530"/>
        <end position="549"/>
    </location>
</feature>
<dbReference type="SUPFAM" id="SSF103473">
    <property type="entry name" value="MFS general substrate transporter"/>
    <property type="match status" value="1"/>
</dbReference>
<evidence type="ECO:0000256" key="3">
    <source>
        <dbReference type="ARBA" id="ARBA00022692"/>
    </source>
</evidence>
<dbReference type="InterPro" id="IPR020846">
    <property type="entry name" value="MFS_dom"/>
</dbReference>
<feature type="region of interest" description="Disordered" evidence="7">
    <location>
        <begin position="1"/>
        <end position="27"/>
    </location>
</feature>
<dbReference type="PANTHER" id="PTHR23515">
    <property type="entry name" value="HIGH-AFFINITY NITRATE TRANSPORTER 2.3"/>
    <property type="match status" value="1"/>
</dbReference>
<evidence type="ECO:0000259" key="9">
    <source>
        <dbReference type="PROSITE" id="PS50850"/>
    </source>
</evidence>
<evidence type="ECO:0000256" key="2">
    <source>
        <dbReference type="ARBA" id="ARBA00008432"/>
    </source>
</evidence>
<feature type="transmembrane region" description="Helical" evidence="8">
    <location>
        <begin position="499"/>
        <end position="518"/>
    </location>
</feature>
<feature type="transmembrane region" description="Helical" evidence="8">
    <location>
        <begin position="469"/>
        <end position="487"/>
    </location>
</feature>
<protein>
    <recommendedName>
        <fullName evidence="9">Major facilitator superfamily (MFS) profile domain-containing protein</fullName>
    </recommendedName>
</protein>
<reference evidence="10" key="1">
    <citation type="submission" date="2021-01" db="EMBL/GenBank/DDBJ databases">
        <authorList>
            <person name="Corre E."/>
            <person name="Pelletier E."/>
            <person name="Niang G."/>
            <person name="Scheremetjew M."/>
            <person name="Finn R."/>
            <person name="Kale V."/>
            <person name="Holt S."/>
            <person name="Cochrane G."/>
            <person name="Meng A."/>
            <person name="Brown T."/>
            <person name="Cohen L."/>
        </authorList>
    </citation>
    <scope>NUCLEOTIDE SEQUENCE</scope>
    <source>
        <strain evidence="10">CCMP127</strain>
    </source>
</reference>
<feature type="domain" description="Major facilitator superfamily (MFS) profile" evidence="9">
    <location>
        <begin position="464"/>
        <end position="866"/>
    </location>
</feature>
<feature type="compositionally biased region" description="Low complexity" evidence="7">
    <location>
        <begin position="118"/>
        <end position="140"/>
    </location>
</feature>
<dbReference type="InterPro" id="IPR036259">
    <property type="entry name" value="MFS_trans_sf"/>
</dbReference>
<feature type="compositionally biased region" description="Low complexity" evidence="7">
    <location>
        <begin position="392"/>
        <end position="405"/>
    </location>
</feature>
<dbReference type="EMBL" id="HBIM01004974">
    <property type="protein sequence ID" value="CAE0406364.1"/>
    <property type="molecule type" value="Transcribed_RNA"/>
</dbReference>
<dbReference type="GO" id="GO:0042128">
    <property type="term" value="P:nitrate assimilation"/>
    <property type="evidence" value="ECO:0007669"/>
    <property type="project" value="UniProtKB-KW"/>
</dbReference>
<feature type="compositionally biased region" description="Acidic residues" evidence="7">
    <location>
        <begin position="145"/>
        <end position="157"/>
    </location>
</feature>
<feature type="transmembrane region" description="Helical" evidence="8">
    <location>
        <begin position="812"/>
        <end position="835"/>
    </location>
</feature>